<dbReference type="Pfam" id="PF13229">
    <property type="entry name" value="Beta_helix"/>
    <property type="match status" value="1"/>
</dbReference>
<feature type="domain" description="Right handed beta helix" evidence="1">
    <location>
        <begin position="96"/>
        <end position="204"/>
    </location>
</feature>
<dbReference type="InterPro" id="IPR012334">
    <property type="entry name" value="Pectin_lyas_fold"/>
</dbReference>
<accession>A0A6J8ATC1</accession>
<evidence type="ECO:0000313" key="3">
    <source>
        <dbReference type="Proteomes" id="UP000507470"/>
    </source>
</evidence>
<organism evidence="2 3">
    <name type="scientific">Mytilus coruscus</name>
    <name type="common">Sea mussel</name>
    <dbReference type="NCBI Taxonomy" id="42192"/>
    <lineage>
        <taxon>Eukaryota</taxon>
        <taxon>Metazoa</taxon>
        <taxon>Spiralia</taxon>
        <taxon>Lophotrochozoa</taxon>
        <taxon>Mollusca</taxon>
        <taxon>Bivalvia</taxon>
        <taxon>Autobranchia</taxon>
        <taxon>Pteriomorphia</taxon>
        <taxon>Mytilida</taxon>
        <taxon>Mytiloidea</taxon>
        <taxon>Mytilidae</taxon>
        <taxon>Mytilinae</taxon>
        <taxon>Mytilus</taxon>
    </lineage>
</organism>
<dbReference type="SUPFAM" id="SSF51126">
    <property type="entry name" value="Pectin lyase-like"/>
    <property type="match status" value="1"/>
</dbReference>
<dbReference type="InterPro" id="IPR039448">
    <property type="entry name" value="Beta_helix"/>
</dbReference>
<keyword evidence="3" id="KW-1185">Reference proteome</keyword>
<dbReference type="AlphaFoldDB" id="A0A6J8ATC1"/>
<dbReference type="InterPro" id="IPR011050">
    <property type="entry name" value="Pectin_lyase_fold/virulence"/>
</dbReference>
<protein>
    <recommendedName>
        <fullName evidence="1">Right handed beta helix domain-containing protein</fullName>
    </recommendedName>
</protein>
<dbReference type="Proteomes" id="UP000507470">
    <property type="component" value="Unassembled WGS sequence"/>
</dbReference>
<name>A0A6J8ATC1_MYTCO</name>
<evidence type="ECO:0000313" key="2">
    <source>
        <dbReference type="EMBL" id="CAC5373486.1"/>
    </source>
</evidence>
<dbReference type="Gene3D" id="2.160.20.10">
    <property type="entry name" value="Single-stranded right-handed beta-helix, Pectin lyase-like"/>
    <property type="match status" value="1"/>
</dbReference>
<proteinExistence type="predicted"/>
<gene>
    <name evidence="2" type="ORF">MCOR_11227</name>
</gene>
<dbReference type="InterPro" id="IPR011990">
    <property type="entry name" value="TPR-like_helical_dom_sf"/>
</dbReference>
<evidence type="ECO:0000259" key="1">
    <source>
        <dbReference type="Pfam" id="PF13229"/>
    </source>
</evidence>
<dbReference type="EMBL" id="CACVKT020001906">
    <property type="protein sequence ID" value="CAC5373486.1"/>
    <property type="molecule type" value="Genomic_DNA"/>
</dbReference>
<dbReference type="SUPFAM" id="SSF48452">
    <property type="entry name" value="TPR-like"/>
    <property type="match status" value="1"/>
</dbReference>
<sequence>MRSCPFKHIDKRFFSNRSLAYIQIRDFEHAFSDANMCIEIAPENCKGYCWKVYAVFGLIEDELFPPTMEAMGLASACIASYKYPPCQNVYDETSYLNRQTIYYAGFPGIVADNGGTAYLDASLLNRCGGGGVLSVRKGSFVEIKNSIVQNMRQMVIEARNEGTVKVSKTTISENQSHGISICSNGYGFIEENIIQENRAEGISCGGIFDSHESPRMNETGAS</sequence>
<reference evidence="2 3" key="1">
    <citation type="submission" date="2020-06" db="EMBL/GenBank/DDBJ databases">
        <authorList>
            <person name="Li R."/>
            <person name="Bekaert M."/>
        </authorList>
    </citation>
    <scope>NUCLEOTIDE SEQUENCE [LARGE SCALE GENOMIC DNA]</scope>
    <source>
        <strain evidence="3">wild</strain>
    </source>
</reference>